<evidence type="ECO:0000256" key="2">
    <source>
        <dbReference type="ARBA" id="ARBA00001946"/>
    </source>
</evidence>
<dbReference type="EMBL" id="VUNE01000001">
    <property type="protein sequence ID" value="MST61744.1"/>
    <property type="molecule type" value="Genomic_DNA"/>
</dbReference>
<dbReference type="Proteomes" id="UP000440713">
    <property type="component" value="Unassembled WGS sequence"/>
</dbReference>
<proteinExistence type="inferred from homology"/>
<evidence type="ECO:0000256" key="3">
    <source>
        <dbReference type="ARBA" id="ARBA00004763"/>
    </source>
</evidence>
<keyword evidence="10 12" id="KW-0289">Folate biosynthesis</keyword>
<dbReference type="GO" id="GO:0005829">
    <property type="term" value="C:cytosol"/>
    <property type="evidence" value="ECO:0007669"/>
    <property type="project" value="TreeGrafter"/>
</dbReference>
<protein>
    <recommendedName>
        <fullName evidence="6 12">Dihydropteroate synthase</fullName>
        <shortName evidence="12">DHPS</shortName>
        <ecNumber evidence="5 12">2.5.1.15</ecNumber>
    </recommendedName>
    <alternativeName>
        <fullName evidence="11 12">Dihydropteroate pyrophosphorylase</fullName>
    </alternativeName>
</protein>
<dbReference type="GO" id="GO:0046872">
    <property type="term" value="F:metal ion binding"/>
    <property type="evidence" value="ECO:0007669"/>
    <property type="project" value="UniProtKB-KW"/>
</dbReference>
<evidence type="ECO:0000256" key="1">
    <source>
        <dbReference type="ARBA" id="ARBA00000012"/>
    </source>
</evidence>
<comment type="similarity">
    <text evidence="4 12">Belongs to the DHPS family.</text>
</comment>
<evidence type="ECO:0000313" key="14">
    <source>
        <dbReference type="EMBL" id="MST61744.1"/>
    </source>
</evidence>
<dbReference type="Gene3D" id="3.20.20.20">
    <property type="entry name" value="Dihydropteroate synthase-like"/>
    <property type="match status" value="1"/>
</dbReference>
<dbReference type="CDD" id="cd00739">
    <property type="entry name" value="DHPS"/>
    <property type="match status" value="1"/>
</dbReference>
<dbReference type="AlphaFoldDB" id="A0A6N7XEB1"/>
<evidence type="ECO:0000256" key="12">
    <source>
        <dbReference type="RuleBase" id="RU361205"/>
    </source>
</evidence>
<dbReference type="InterPro" id="IPR006390">
    <property type="entry name" value="DHP_synth_dom"/>
</dbReference>
<evidence type="ECO:0000256" key="4">
    <source>
        <dbReference type="ARBA" id="ARBA00009503"/>
    </source>
</evidence>
<evidence type="ECO:0000256" key="9">
    <source>
        <dbReference type="ARBA" id="ARBA00022842"/>
    </source>
</evidence>
<comment type="pathway">
    <text evidence="3 12">Cofactor biosynthesis; tetrahydrofolate biosynthesis; 7,8-dihydrofolate from 2-amino-4-hydroxy-6-hydroxymethyl-7,8-dihydropteridine diphosphate and 4-aminobenzoate: step 1/2.</text>
</comment>
<organism evidence="14 15">
    <name type="scientific">Peptostreptococcus porci</name>
    <dbReference type="NCBI Taxonomy" id="2652282"/>
    <lineage>
        <taxon>Bacteria</taxon>
        <taxon>Bacillati</taxon>
        <taxon>Bacillota</taxon>
        <taxon>Clostridia</taxon>
        <taxon>Peptostreptococcales</taxon>
        <taxon>Peptostreptococcaceae</taxon>
        <taxon>Peptostreptococcus</taxon>
    </lineage>
</organism>
<keyword evidence="8 12" id="KW-0479">Metal-binding</keyword>
<dbReference type="UniPathway" id="UPA00077">
    <property type="reaction ID" value="UER00156"/>
</dbReference>
<dbReference type="InterPro" id="IPR045031">
    <property type="entry name" value="DHP_synth-like"/>
</dbReference>
<feature type="domain" description="Pterin-binding" evidence="13">
    <location>
        <begin position="14"/>
        <end position="259"/>
    </location>
</feature>
<dbReference type="Pfam" id="PF00809">
    <property type="entry name" value="Pterin_bind"/>
    <property type="match status" value="1"/>
</dbReference>
<gene>
    <name evidence="14" type="primary">folP</name>
    <name evidence="14" type="ORF">FYJ71_01990</name>
</gene>
<dbReference type="GO" id="GO:0046654">
    <property type="term" value="P:tetrahydrofolate biosynthetic process"/>
    <property type="evidence" value="ECO:0007669"/>
    <property type="project" value="UniProtKB-UniPathway"/>
</dbReference>
<dbReference type="PANTHER" id="PTHR20941">
    <property type="entry name" value="FOLATE SYNTHESIS PROTEINS"/>
    <property type="match status" value="1"/>
</dbReference>
<accession>A0A6N7XEB1</accession>
<evidence type="ECO:0000256" key="7">
    <source>
        <dbReference type="ARBA" id="ARBA00022679"/>
    </source>
</evidence>
<dbReference type="PROSITE" id="PS50972">
    <property type="entry name" value="PTERIN_BINDING"/>
    <property type="match status" value="1"/>
</dbReference>
<dbReference type="EC" id="2.5.1.15" evidence="5 12"/>
<dbReference type="PROSITE" id="PS00792">
    <property type="entry name" value="DHPS_1"/>
    <property type="match status" value="1"/>
</dbReference>
<dbReference type="PANTHER" id="PTHR20941:SF1">
    <property type="entry name" value="FOLIC ACID SYNTHESIS PROTEIN FOL1"/>
    <property type="match status" value="1"/>
</dbReference>
<sequence length="272" mass="30470">MKIGNREFDIKNGAYIMGILNVTPDSFSDGGKFYSVDNALFHVEKMIEAGVDIIDVGGESTRPGHIQISDQEEIDRVLPVIEKIKNNFDIPVSLDSYKSDVINALKTNIDLVNDIWGLKYDPKMASLISETGLPCCLMHNRKKLDYTDFWNDFISDMKETIDIAKKNGISDDKIILDAGVGFQKEYEHNLIAVNRTDELCKLGYPVLIATSKKRFIGASTGKETENRTAGTLATTVIGLMKGATFFRVHDVDENVDAIKVTKSVLEERQWIR</sequence>
<dbReference type="GO" id="GO:0004156">
    <property type="term" value="F:dihydropteroate synthase activity"/>
    <property type="evidence" value="ECO:0007669"/>
    <property type="project" value="UniProtKB-EC"/>
</dbReference>
<comment type="catalytic activity">
    <reaction evidence="1">
        <text>(7,8-dihydropterin-6-yl)methyl diphosphate + 4-aminobenzoate = 7,8-dihydropteroate + diphosphate</text>
        <dbReference type="Rhea" id="RHEA:19949"/>
        <dbReference type="ChEBI" id="CHEBI:17836"/>
        <dbReference type="ChEBI" id="CHEBI:17839"/>
        <dbReference type="ChEBI" id="CHEBI:33019"/>
        <dbReference type="ChEBI" id="CHEBI:72950"/>
        <dbReference type="EC" id="2.5.1.15"/>
    </reaction>
</comment>
<evidence type="ECO:0000313" key="15">
    <source>
        <dbReference type="Proteomes" id="UP000440713"/>
    </source>
</evidence>
<keyword evidence="9 12" id="KW-0460">Magnesium</keyword>
<dbReference type="RefSeq" id="WP_154537131.1">
    <property type="nucleotide sequence ID" value="NZ_VUNE01000001.1"/>
</dbReference>
<reference evidence="14 15" key="1">
    <citation type="submission" date="2019-08" db="EMBL/GenBank/DDBJ databases">
        <title>In-depth cultivation of the pig gut microbiome towards novel bacterial diversity and tailored functional studies.</title>
        <authorList>
            <person name="Wylensek D."/>
            <person name="Hitch T.C.A."/>
            <person name="Clavel T."/>
        </authorList>
    </citation>
    <scope>NUCLEOTIDE SEQUENCE [LARGE SCALE GENOMIC DNA]</scope>
    <source>
        <strain evidence="14 15">WCA-SAB-591-4A-A</strain>
    </source>
</reference>
<evidence type="ECO:0000256" key="6">
    <source>
        <dbReference type="ARBA" id="ARBA00016919"/>
    </source>
</evidence>
<keyword evidence="7 12" id="KW-0808">Transferase</keyword>
<dbReference type="InterPro" id="IPR011005">
    <property type="entry name" value="Dihydropteroate_synth-like_sf"/>
</dbReference>
<keyword evidence="15" id="KW-1185">Reference proteome</keyword>
<comment type="cofactor">
    <cofactor evidence="2 12">
        <name>Mg(2+)</name>
        <dbReference type="ChEBI" id="CHEBI:18420"/>
    </cofactor>
</comment>
<dbReference type="GO" id="GO:0046656">
    <property type="term" value="P:folic acid biosynthetic process"/>
    <property type="evidence" value="ECO:0007669"/>
    <property type="project" value="UniProtKB-KW"/>
</dbReference>
<comment type="function">
    <text evidence="12">Catalyzes the condensation of para-aminobenzoate (pABA) with 6-hydroxymethyl-7,8-dihydropterin diphosphate (DHPt-PP) to form 7,8-dihydropteroate (H2Pte), the immediate precursor of folate derivatives.</text>
</comment>
<evidence type="ECO:0000259" key="13">
    <source>
        <dbReference type="PROSITE" id="PS50972"/>
    </source>
</evidence>
<evidence type="ECO:0000256" key="10">
    <source>
        <dbReference type="ARBA" id="ARBA00022909"/>
    </source>
</evidence>
<dbReference type="InterPro" id="IPR000489">
    <property type="entry name" value="Pterin-binding_dom"/>
</dbReference>
<evidence type="ECO:0000256" key="8">
    <source>
        <dbReference type="ARBA" id="ARBA00022723"/>
    </source>
</evidence>
<dbReference type="NCBIfam" id="TIGR01496">
    <property type="entry name" value="DHPS"/>
    <property type="match status" value="1"/>
</dbReference>
<dbReference type="SUPFAM" id="SSF51717">
    <property type="entry name" value="Dihydropteroate synthetase-like"/>
    <property type="match status" value="1"/>
</dbReference>
<comment type="caution">
    <text evidence="14">The sequence shown here is derived from an EMBL/GenBank/DDBJ whole genome shotgun (WGS) entry which is preliminary data.</text>
</comment>
<evidence type="ECO:0000256" key="11">
    <source>
        <dbReference type="ARBA" id="ARBA00030193"/>
    </source>
</evidence>
<name>A0A6N7XEB1_9FIRM</name>
<dbReference type="PROSITE" id="PS00793">
    <property type="entry name" value="DHPS_2"/>
    <property type="match status" value="1"/>
</dbReference>
<evidence type="ECO:0000256" key="5">
    <source>
        <dbReference type="ARBA" id="ARBA00012458"/>
    </source>
</evidence>